<dbReference type="AlphaFoldDB" id="A0A0F9VH12"/>
<protein>
    <submittedName>
        <fullName evidence="1">Uncharacterized protein</fullName>
    </submittedName>
</protein>
<evidence type="ECO:0000313" key="1">
    <source>
        <dbReference type="EMBL" id="KKN72781.1"/>
    </source>
</evidence>
<accession>A0A0F9VH12</accession>
<reference evidence="1" key="1">
    <citation type="journal article" date="2015" name="Nature">
        <title>Complex archaea that bridge the gap between prokaryotes and eukaryotes.</title>
        <authorList>
            <person name="Spang A."/>
            <person name="Saw J.H."/>
            <person name="Jorgensen S.L."/>
            <person name="Zaremba-Niedzwiedzka K."/>
            <person name="Martijn J."/>
            <person name="Lind A.E."/>
            <person name="van Eijk R."/>
            <person name="Schleper C."/>
            <person name="Guy L."/>
            <person name="Ettema T.J."/>
        </authorList>
    </citation>
    <scope>NUCLEOTIDE SEQUENCE</scope>
</reference>
<name>A0A0F9VH12_9ZZZZ</name>
<gene>
    <name evidence="1" type="ORF">LCGC14_0407480</name>
</gene>
<sequence length="739" mass="78500">MANERALLKYRNPDSTQDINDRLAGLLVKGIFEGGNVAPVSGVLRVTLSDFSTVGSDGMFVKQSNSQNLDIVADPLVDIKTYIVIQQQYQSNSDPTISVDALTSDVFAVTGPIGQQGADNPNMIVFATVIVPAGNTAVSSADISFFERDSIDVLGRSAFRGVLNDISELPIAGLNANRVGDYFTISDGSGGASVPSFFTWNGSAWVNSTDISALQTELDEHRGNMNESGTELHVSTEQAAALSGAGVDMPSLANRYLLEDSLLLPTADQRAALEGNGLPLEDETPNATNSYVTSTKVIATPDEVTVNSISVDGLNWVELGSAQNSDGYFVGANNDVSAAISKQWFALYSSVQEDDERYINDDFASVVVEEVRVGSAGGVGPFTAITPGDTHIDDLGFFVPNAGAGGTLYLLLSNSISAGGARTSFGRRTHWGDFPPQFMLQRGPQHAQINTEILRLLNGTINVQFSDDTKWDNVAPGQVAAWNTSGSQFVVADPNSMRMPIGVRGTANNLIQEGMLDLSTGGFPTGSQVYADKANPGSLTTLPNEWFIGTAISDTELLVNMNGIPLQASGEVTPGVIFPSDIFLGVQEGQTCAFEIASGKFVPANTQDPLKLPTGLRGTGNNVIISGLYVASSSTPFVPGLKYYADPNTPGLLTTTENDWYIGIATANDTLLVNITSVAIPHKWTQEHDPVSGHHAFSFGSEANRPSDPAAGTLFIRTDEDPNALEFWDGGSWVWIGRS</sequence>
<dbReference type="EMBL" id="LAZR01000355">
    <property type="protein sequence ID" value="KKN72781.1"/>
    <property type="molecule type" value="Genomic_DNA"/>
</dbReference>
<proteinExistence type="predicted"/>
<organism evidence="1">
    <name type="scientific">marine sediment metagenome</name>
    <dbReference type="NCBI Taxonomy" id="412755"/>
    <lineage>
        <taxon>unclassified sequences</taxon>
        <taxon>metagenomes</taxon>
        <taxon>ecological metagenomes</taxon>
    </lineage>
</organism>
<comment type="caution">
    <text evidence="1">The sequence shown here is derived from an EMBL/GenBank/DDBJ whole genome shotgun (WGS) entry which is preliminary data.</text>
</comment>